<evidence type="ECO:0000313" key="3">
    <source>
        <dbReference type="Proteomes" id="UP000322035"/>
    </source>
</evidence>
<proteinExistence type="predicted"/>
<reference evidence="2 3" key="1">
    <citation type="submission" date="2019-08" db="EMBL/GenBank/DDBJ databases">
        <title>Complete genomes of the Campylobacter fetus subsp. venerealis, Campylobacter lari subsp. concheus, Campylobacter sputorum bv. sputorum and Campylobacter volucris type strains.</title>
        <authorList>
            <person name="Miller W.G."/>
            <person name="Yee E."/>
        </authorList>
    </citation>
    <scope>NUCLEOTIDE SEQUENCE [LARGE SCALE GENOMIC DNA]</scope>
    <source>
        <strain evidence="2 3">NCTC 10354</strain>
    </source>
</reference>
<accession>A0AAE6M9J9</accession>
<protein>
    <submittedName>
        <fullName evidence="2">Uncharacterized protein</fullName>
    </submittedName>
</protein>
<evidence type="ECO:0000313" key="2">
    <source>
        <dbReference type="EMBL" id="QEL44474.1"/>
    </source>
</evidence>
<dbReference type="Proteomes" id="UP000322035">
    <property type="component" value="Chromosome"/>
</dbReference>
<dbReference type="AlphaFoldDB" id="A0AAE6M9J9"/>
<name>A0AAE6M9J9_CAMFE</name>
<feature type="coiled-coil region" evidence="1">
    <location>
        <begin position="18"/>
        <end position="45"/>
    </location>
</feature>
<organism evidence="2 3">
    <name type="scientific">Campylobacter fetus subsp. venerealis NCTC 10354</name>
    <dbReference type="NCBI Taxonomy" id="983328"/>
    <lineage>
        <taxon>Bacteria</taxon>
        <taxon>Pseudomonadati</taxon>
        <taxon>Campylobacterota</taxon>
        <taxon>Epsilonproteobacteria</taxon>
        <taxon>Campylobacterales</taxon>
        <taxon>Campylobacteraceae</taxon>
        <taxon>Campylobacter</taxon>
        <taxon>Campylobacter fetus subsp. venerealis bv. venerealis</taxon>
    </lineage>
</organism>
<dbReference type="EMBL" id="CP043435">
    <property type="protein sequence ID" value="QEL44474.1"/>
    <property type="molecule type" value="Genomic_DNA"/>
</dbReference>
<sequence>MCYMMEREIKKERQSKNMSNLALILNDLDEMIEELSEAISVDDEQEIYENAKALVEYYYKTKKSLKLD</sequence>
<gene>
    <name evidence="2" type="ORF">CFVT_0494</name>
</gene>
<keyword evidence="1" id="KW-0175">Coiled coil</keyword>
<dbReference type="RefSeq" id="WP_002848731.1">
    <property type="nucleotide sequence ID" value="NZ_CP043435.1"/>
</dbReference>
<evidence type="ECO:0000256" key="1">
    <source>
        <dbReference type="SAM" id="Coils"/>
    </source>
</evidence>